<proteinExistence type="predicted"/>
<evidence type="ECO:0000313" key="2">
    <source>
        <dbReference type="Proteomes" id="UP000230731"/>
    </source>
</evidence>
<evidence type="ECO:0008006" key="3">
    <source>
        <dbReference type="Google" id="ProtNLM"/>
    </source>
</evidence>
<dbReference type="InterPro" id="IPR052022">
    <property type="entry name" value="26kDa_periplasmic_antigen"/>
</dbReference>
<organism evidence="1 2">
    <name type="scientific">Candidatus Andersenbacteria bacterium CG10_big_fil_rev_8_21_14_0_10_54_11</name>
    <dbReference type="NCBI Taxonomy" id="1974485"/>
    <lineage>
        <taxon>Bacteria</taxon>
        <taxon>Candidatus Anderseniibacteriota</taxon>
    </lineage>
</organism>
<protein>
    <recommendedName>
        <fullName evidence="3">SIMPL domain-containing protein</fullName>
    </recommendedName>
</protein>
<gene>
    <name evidence="1" type="ORF">COT71_02735</name>
</gene>
<dbReference type="PANTHER" id="PTHR34387:SF2">
    <property type="entry name" value="SLR1258 PROTEIN"/>
    <property type="match status" value="1"/>
</dbReference>
<dbReference type="GO" id="GO:0006974">
    <property type="term" value="P:DNA damage response"/>
    <property type="evidence" value="ECO:0007669"/>
    <property type="project" value="TreeGrafter"/>
</dbReference>
<accession>A0A2M6WZ30</accession>
<dbReference type="AlphaFoldDB" id="A0A2M6WZ30"/>
<dbReference type="InterPro" id="IPR007497">
    <property type="entry name" value="SIMPL/DUF541"/>
</dbReference>
<comment type="caution">
    <text evidence="1">The sequence shown here is derived from an EMBL/GenBank/DDBJ whole genome shotgun (WGS) entry which is preliminary data.</text>
</comment>
<evidence type="ECO:0000313" key="1">
    <source>
        <dbReference type="EMBL" id="PIT98061.1"/>
    </source>
</evidence>
<dbReference type="Gene3D" id="3.30.70.2970">
    <property type="entry name" value="Protein of unknown function (DUF541), domain 2"/>
    <property type="match status" value="1"/>
</dbReference>
<sequence length="255" mass="26835">MVYHAAYTGYVNSRLAIALVALGGGLYIGGQYVASQPLRAQQADTAERQITVTGRGEVTAKPDIARLTLGVQTEPQPTAEQALNVLAERFGAIAAALQAAGVAEDDIATSNLSTQPLYDYRDGAQQLRGYAANETVRVTVRDLSQAGAIAARTTEAGANTLGGILFEIEEPQRLQLEAQQKAVADAREQADQLAATLGVRLGKLTRFSSSADSGMPIPFATRGEMLQASDSVDAPPVPAGTQDVVMTVTISYEIK</sequence>
<dbReference type="Proteomes" id="UP000230731">
    <property type="component" value="Unassembled WGS sequence"/>
</dbReference>
<reference evidence="2" key="1">
    <citation type="submission" date="2017-09" db="EMBL/GenBank/DDBJ databases">
        <title>Depth-based differentiation of microbial function through sediment-hosted aquifers and enrichment of novel symbionts in the deep terrestrial subsurface.</title>
        <authorList>
            <person name="Probst A.J."/>
            <person name="Ladd B."/>
            <person name="Jarett J.K."/>
            <person name="Geller-Mcgrath D.E."/>
            <person name="Sieber C.M.K."/>
            <person name="Emerson J.B."/>
            <person name="Anantharaman K."/>
            <person name="Thomas B.C."/>
            <person name="Malmstrom R."/>
            <person name="Stieglmeier M."/>
            <person name="Klingl A."/>
            <person name="Woyke T."/>
            <person name="Ryan C.M."/>
            <person name="Banfield J.F."/>
        </authorList>
    </citation>
    <scope>NUCLEOTIDE SEQUENCE [LARGE SCALE GENOMIC DNA]</scope>
</reference>
<dbReference type="EMBL" id="PEZP01000033">
    <property type="protein sequence ID" value="PIT98061.1"/>
    <property type="molecule type" value="Genomic_DNA"/>
</dbReference>
<dbReference type="Pfam" id="PF04402">
    <property type="entry name" value="SIMPL"/>
    <property type="match status" value="1"/>
</dbReference>
<dbReference type="Gene3D" id="3.30.110.170">
    <property type="entry name" value="Protein of unknown function (DUF541), domain 1"/>
    <property type="match status" value="1"/>
</dbReference>
<dbReference type="PANTHER" id="PTHR34387">
    <property type="entry name" value="SLR1258 PROTEIN"/>
    <property type="match status" value="1"/>
</dbReference>
<name>A0A2M6WZ30_9BACT</name>